<keyword evidence="4" id="KW-1185">Reference proteome</keyword>
<keyword evidence="3" id="KW-0378">Hydrolase</keyword>
<dbReference type="PROSITE" id="PS01227">
    <property type="entry name" value="UPF0012"/>
    <property type="match status" value="1"/>
</dbReference>
<organism evidence="3 4">
    <name type="scientific">Pseudomonas asplenii</name>
    <dbReference type="NCBI Taxonomy" id="53407"/>
    <lineage>
        <taxon>Bacteria</taxon>
        <taxon>Pseudomonadati</taxon>
        <taxon>Pseudomonadota</taxon>
        <taxon>Gammaproteobacteria</taxon>
        <taxon>Pseudomonadales</taxon>
        <taxon>Pseudomonadaceae</taxon>
        <taxon>Pseudomonas</taxon>
    </lineage>
</organism>
<evidence type="ECO:0000259" key="2">
    <source>
        <dbReference type="PROSITE" id="PS50263"/>
    </source>
</evidence>
<dbReference type="PATRIC" id="fig|50340.43.peg.195"/>
<dbReference type="Gene3D" id="3.60.110.10">
    <property type="entry name" value="Carbon-nitrogen hydrolase"/>
    <property type="match status" value="1"/>
</dbReference>
<accession>A0A0N1J688</accession>
<comment type="similarity">
    <text evidence="1">Belongs to the carbon-nitrogen hydrolase superfamily. NIT1/NIT2 family.</text>
</comment>
<dbReference type="InterPro" id="IPR003010">
    <property type="entry name" value="C-N_Hydrolase"/>
</dbReference>
<dbReference type="EMBL" id="JSYZ01000001">
    <property type="protein sequence ID" value="KPA93263.1"/>
    <property type="molecule type" value="Genomic_DNA"/>
</dbReference>
<dbReference type="RefSeq" id="WP_054061682.1">
    <property type="nucleotide sequence ID" value="NZ_JSYZ01000001.1"/>
</dbReference>
<dbReference type="InterPro" id="IPR044083">
    <property type="entry name" value="RamA-like"/>
</dbReference>
<comment type="caution">
    <text evidence="3">The sequence shown here is derived from an EMBL/GenBank/DDBJ whole genome shotgun (WGS) entry which is preliminary data.</text>
</comment>
<name>A0A0N1J688_9PSED</name>
<dbReference type="PANTHER" id="PTHR23088">
    <property type="entry name" value="NITRILASE-RELATED"/>
    <property type="match status" value="1"/>
</dbReference>
<dbReference type="Pfam" id="PF00795">
    <property type="entry name" value="CN_hydrolase"/>
    <property type="match status" value="1"/>
</dbReference>
<dbReference type="InterPro" id="IPR036526">
    <property type="entry name" value="C-N_Hydrolase_sf"/>
</dbReference>
<dbReference type="CDD" id="cd07576">
    <property type="entry name" value="R-amidase_like"/>
    <property type="match status" value="1"/>
</dbReference>
<sequence length="273" mass="29754">MKIELAQLAGRDNDTAYNLERALAAIAACAADTRMIVFPETHLMGFPSAETVARVAEPLDGPTVQAVQQAARERDLTVVIGMAENDNGRFYNTTLMITPEGIALRYRKTHLWASDRGVFNPGDGYATCEWNGVRVGLLICYDIEFPETARALAQLGAELLIVTNGNMDPYGPTHRTAIMARAQENQAFALMVNRVGEGDGGLLFAGGSALVDPFGTLLKEAGREESHFSVELDLSQLAAARRDYSYLNDQRLRLPGEVVERADGVRELLIPQG</sequence>
<gene>
    <name evidence="3" type="ORF">PF66_00192</name>
</gene>
<dbReference type="Proteomes" id="UP000037931">
    <property type="component" value="Unassembled WGS sequence"/>
</dbReference>
<protein>
    <submittedName>
        <fullName evidence="3">Putative amidohydrolase</fullName>
    </submittedName>
</protein>
<dbReference type="GO" id="GO:0016787">
    <property type="term" value="F:hydrolase activity"/>
    <property type="evidence" value="ECO:0007669"/>
    <property type="project" value="UniProtKB-KW"/>
</dbReference>
<dbReference type="InterPro" id="IPR001110">
    <property type="entry name" value="UPF0012_CS"/>
</dbReference>
<dbReference type="AlphaFoldDB" id="A0A0N1J688"/>
<dbReference type="OrthoDB" id="9803803at2"/>
<evidence type="ECO:0000313" key="3">
    <source>
        <dbReference type="EMBL" id="KPA93263.1"/>
    </source>
</evidence>
<evidence type="ECO:0000313" key="4">
    <source>
        <dbReference type="Proteomes" id="UP000037931"/>
    </source>
</evidence>
<dbReference type="PROSITE" id="PS50263">
    <property type="entry name" value="CN_HYDROLASE"/>
    <property type="match status" value="1"/>
</dbReference>
<proteinExistence type="inferred from homology"/>
<dbReference type="STRING" id="50340.PF66_00192"/>
<reference evidence="3 4" key="1">
    <citation type="journal article" date="2015" name="PLoS ONE">
        <title>Rice-Infecting Pseudomonas Genomes Are Highly Accessorized and Harbor Multiple Putative Virulence Mechanisms to Cause Sheath Brown Rot.</title>
        <authorList>
            <person name="Quibod I.L."/>
            <person name="Grande G."/>
            <person name="Oreiro E.G."/>
            <person name="Borja F.N."/>
            <person name="Dossa G.S."/>
            <person name="Mauleon R."/>
            <person name="Cruz C.V."/>
            <person name="Oliva R."/>
        </authorList>
    </citation>
    <scope>NUCLEOTIDE SEQUENCE [LARGE SCALE GENOMIC DNA]</scope>
    <source>
        <strain evidence="3 4">IRRI 6609</strain>
    </source>
</reference>
<feature type="domain" description="CN hydrolase" evidence="2">
    <location>
        <begin position="1"/>
        <end position="234"/>
    </location>
</feature>
<evidence type="ECO:0000256" key="1">
    <source>
        <dbReference type="ARBA" id="ARBA00010613"/>
    </source>
</evidence>
<dbReference type="PANTHER" id="PTHR23088:SF27">
    <property type="entry name" value="DEAMINATED GLUTATHIONE AMIDASE"/>
    <property type="match status" value="1"/>
</dbReference>
<dbReference type="SUPFAM" id="SSF56317">
    <property type="entry name" value="Carbon-nitrogen hydrolase"/>
    <property type="match status" value="1"/>
</dbReference>